<evidence type="ECO:0000313" key="3">
    <source>
        <dbReference type="Proteomes" id="UP000465301"/>
    </source>
</evidence>
<reference evidence="2 3" key="1">
    <citation type="journal article" date="2019" name="Emerg. Microbes Infect.">
        <title>Comprehensive subspecies identification of 175 nontuberculous mycobacteria species based on 7547 genomic profiles.</title>
        <authorList>
            <person name="Matsumoto Y."/>
            <person name="Kinjo T."/>
            <person name="Motooka D."/>
            <person name="Nabeya D."/>
            <person name="Jung N."/>
            <person name="Uechi K."/>
            <person name="Horii T."/>
            <person name="Iida T."/>
            <person name="Fujita J."/>
            <person name="Nakamura S."/>
        </authorList>
    </citation>
    <scope>NUCLEOTIDE SEQUENCE [LARGE SCALE GENOMIC DNA]</scope>
    <source>
        <strain evidence="2 3">JCM 30726</strain>
    </source>
</reference>
<feature type="region of interest" description="Disordered" evidence="1">
    <location>
        <begin position="1"/>
        <end position="20"/>
    </location>
</feature>
<protein>
    <submittedName>
        <fullName evidence="2">Uncharacterized protein</fullName>
    </submittedName>
</protein>
<evidence type="ECO:0000256" key="1">
    <source>
        <dbReference type="SAM" id="MobiDB-lite"/>
    </source>
</evidence>
<comment type="caution">
    <text evidence="2">The sequence shown here is derived from an EMBL/GenBank/DDBJ whole genome shotgun (WGS) entry which is preliminary data.</text>
</comment>
<sequence>MLIAATRRVASSESPPRSKKVVDADALDAEHVGVDAGEDFLDRAGRSAVTGILEFGCRQGAGIEFAVDRERQRVQHDHAVGTVFGQPLGQRAAQLAGSTVPVLDSVT</sequence>
<accession>A0A7I9ZEI3</accession>
<keyword evidence="3" id="KW-1185">Reference proteome</keyword>
<gene>
    <name evidence="2" type="ORF">MTIM_52880</name>
</gene>
<proteinExistence type="predicted"/>
<dbReference type="Proteomes" id="UP000465301">
    <property type="component" value="Unassembled WGS sequence"/>
</dbReference>
<name>A0A7I9ZEI3_9MYCO</name>
<dbReference type="EMBL" id="BLLA01000003">
    <property type="protein sequence ID" value="GFG99409.1"/>
    <property type="molecule type" value="Genomic_DNA"/>
</dbReference>
<organism evidence="2 3">
    <name type="scientific">Mycobacterium timonense</name>
    <dbReference type="NCBI Taxonomy" id="701043"/>
    <lineage>
        <taxon>Bacteria</taxon>
        <taxon>Bacillati</taxon>
        <taxon>Actinomycetota</taxon>
        <taxon>Actinomycetes</taxon>
        <taxon>Mycobacteriales</taxon>
        <taxon>Mycobacteriaceae</taxon>
        <taxon>Mycobacterium</taxon>
        <taxon>Mycobacterium avium complex (MAC)</taxon>
    </lineage>
</organism>
<dbReference type="AntiFam" id="ANF00178">
    <property type="entry name" value="Shadow ORF (opposite dhbF)"/>
</dbReference>
<dbReference type="AlphaFoldDB" id="A0A7I9ZEI3"/>
<evidence type="ECO:0000313" key="2">
    <source>
        <dbReference type="EMBL" id="GFG99409.1"/>
    </source>
</evidence>